<dbReference type="FunFam" id="3.30.160.60:FF:000045">
    <property type="entry name" value="ZFP69 zinc finger protein B"/>
    <property type="match status" value="1"/>
</dbReference>
<dbReference type="Ensembl" id="ENSDART00000171264.2">
    <property type="protein sequence ID" value="ENSDARP00000139008.1"/>
    <property type="gene ID" value="ENSDARG00000105127.2"/>
</dbReference>
<dbReference type="RefSeq" id="NP_001121882.2">
    <property type="nucleotide sequence ID" value="NM_001128410.2"/>
</dbReference>
<evidence type="ECO:0000256" key="8">
    <source>
        <dbReference type="ARBA" id="ARBA00023242"/>
    </source>
</evidence>
<dbReference type="GO" id="GO:0000122">
    <property type="term" value="P:negative regulation of transcription by RNA polymerase II"/>
    <property type="evidence" value="ECO:0000318"/>
    <property type="project" value="GO_Central"/>
</dbReference>
<evidence type="ECO:0000256" key="5">
    <source>
        <dbReference type="ARBA" id="ARBA00022771"/>
    </source>
</evidence>
<keyword evidence="4" id="KW-0677">Repeat</keyword>
<proteinExistence type="inferred from homology"/>
<evidence type="ECO:0000313" key="12">
    <source>
        <dbReference type="Proteomes" id="UP000000437"/>
    </source>
</evidence>
<evidence type="ECO:0000256" key="2">
    <source>
        <dbReference type="ARBA" id="ARBA00006991"/>
    </source>
</evidence>
<comment type="similarity">
    <text evidence="2">Belongs to the krueppel C2H2-type zinc-finger protein family.</text>
</comment>
<dbReference type="GO" id="GO:0008270">
    <property type="term" value="F:zinc ion binding"/>
    <property type="evidence" value="ECO:0007669"/>
    <property type="project" value="UniProtKB-KW"/>
</dbReference>
<keyword evidence="8" id="KW-0539">Nucleus</keyword>
<feature type="domain" description="C2H2-type" evidence="10">
    <location>
        <begin position="311"/>
        <end position="338"/>
    </location>
</feature>
<dbReference type="PaxDb" id="7955-ENSDARP00000113511"/>
<reference evidence="13" key="4">
    <citation type="submission" date="2025-04" db="UniProtKB">
        <authorList>
            <consortium name="RefSeq"/>
        </authorList>
    </citation>
    <scope>IDENTIFICATION</scope>
    <source>
        <strain evidence="13">Tuebingen</strain>
    </source>
</reference>
<keyword evidence="3" id="KW-0479">Metal-binding</keyword>
<dbReference type="Pfam" id="PF00096">
    <property type="entry name" value="zf-C2H2"/>
    <property type="match status" value="3"/>
</dbReference>
<dbReference type="GO" id="GO:0002682">
    <property type="term" value="P:regulation of immune system process"/>
    <property type="evidence" value="ECO:0000318"/>
    <property type="project" value="GO_Central"/>
</dbReference>
<protein>
    <submittedName>
        <fullName evidence="11">Si:ch211-155e24.3</fullName>
    </submittedName>
    <submittedName>
        <fullName evidence="13">Uncharacterized protein LOC100150696</fullName>
    </submittedName>
</protein>
<evidence type="ECO:0000256" key="9">
    <source>
        <dbReference type="PROSITE-ProRule" id="PRU00042"/>
    </source>
</evidence>
<dbReference type="eggNOG" id="KOG1721">
    <property type="taxonomic scope" value="Eukaryota"/>
</dbReference>
<dbReference type="PROSITE" id="PS50157">
    <property type="entry name" value="ZINC_FINGER_C2H2_2"/>
    <property type="match status" value="3"/>
</dbReference>
<evidence type="ECO:0000259" key="10">
    <source>
        <dbReference type="PROSITE" id="PS50157"/>
    </source>
</evidence>
<dbReference type="AlphaFoldDB" id="A0A8M9QJC9"/>
<organism evidence="11">
    <name type="scientific">Danio rerio</name>
    <name type="common">Zebrafish</name>
    <name type="synonym">Brachydanio rerio</name>
    <dbReference type="NCBI Taxonomy" id="7955"/>
    <lineage>
        <taxon>Eukaryota</taxon>
        <taxon>Metazoa</taxon>
        <taxon>Chordata</taxon>
        <taxon>Craniata</taxon>
        <taxon>Vertebrata</taxon>
        <taxon>Euteleostomi</taxon>
        <taxon>Actinopterygii</taxon>
        <taxon>Neopterygii</taxon>
        <taxon>Teleostei</taxon>
        <taxon>Ostariophysi</taxon>
        <taxon>Cypriniformes</taxon>
        <taxon>Danionidae</taxon>
        <taxon>Danioninae</taxon>
        <taxon>Danio</taxon>
    </lineage>
</organism>
<reference evidence="11" key="2">
    <citation type="submission" date="2015-11" db="UniProtKB">
        <authorList>
            <consortium name="Ensembl"/>
        </authorList>
    </citation>
    <scope>IDENTIFICATION</scope>
    <source>
        <strain evidence="11">Tuebingen</strain>
    </source>
</reference>
<dbReference type="ZFIN" id="ZDB-GENE-070912-116">
    <property type="gene designation" value="si:ch211-155e24.3"/>
</dbReference>
<dbReference type="STRING" id="7955.ENSDARP00000139008"/>
<evidence type="ECO:0000256" key="6">
    <source>
        <dbReference type="ARBA" id="ARBA00022833"/>
    </source>
</evidence>
<keyword evidence="12" id="KW-1185">Reference proteome</keyword>
<dbReference type="PANTHER" id="PTHR23235">
    <property type="entry name" value="KRUEPPEL-LIKE TRANSCRIPTION FACTOR"/>
    <property type="match status" value="1"/>
</dbReference>
<evidence type="ECO:0000313" key="14">
    <source>
        <dbReference type="ZFIN" id="ZDB-GENE-070912-116"/>
    </source>
</evidence>
<dbReference type="GeneTree" id="ENSGT01150000286953"/>
<keyword evidence="5 9" id="KW-0863">Zinc-finger</keyword>
<feature type="domain" description="C2H2-type" evidence="10">
    <location>
        <begin position="283"/>
        <end position="310"/>
    </location>
</feature>
<evidence type="ECO:0000256" key="4">
    <source>
        <dbReference type="ARBA" id="ARBA00022737"/>
    </source>
</evidence>
<accession>A0A0R4INV1</accession>
<dbReference type="SMART" id="SM00355">
    <property type="entry name" value="ZnF_C2H2"/>
    <property type="match status" value="3"/>
</dbReference>
<evidence type="ECO:0000256" key="7">
    <source>
        <dbReference type="ARBA" id="ARBA00023125"/>
    </source>
</evidence>
<dbReference type="PANTHER" id="PTHR23235:SF140">
    <property type="entry name" value="ZINC FINGER PROTEIN 300 ISOFORM X1"/>
    <property type="match status" value="1"/>
</dbReference>
<dbReference type="FunFam" id="3.30.160.60:FF:001442">
    <property type="entry name" value="zinc finger protein 696"/>
    <property type="match status" value="1"/>
</dbReference>
<gene>
    <name evidence="11 13 14" type="primary">si:ch211-155e24.3</name>
    <name evidence="13" type="synonym">wu:fb20f08</name>
</gene>
<dbReference type="GO" id="GO:0001817">
    <property type="term" value="P:regulation of cytokine production"/>
    <property type="evidence" value="ECO:0000318"/>
    <property type="project" value="GO_Central"/>
</dbReference>
<dbReference type="GO" id="GO:0005654">
    <property type="term" value="C:nucleoplasm"/>
    <property type="evidence" value="ECO:0000318"/>
    <property type="project" value="GO_Central"/>
</dbReference>
<accession>A0A8M9QJC9</accession>
<dbReference type="InterPro" id="IPR013087">
    <property type="entry name" value="Znf_C2H2_type"/>
</dbReference>
<evidence type="ECO:0000313" key="11">
    <source>
        <dbReference type="Ensembl" id="ENSDARP00000139008"/>
    </source>
</evidence>
<sequence>MENMAFQTQLLSVMEVLAAAAVEEIQRRVEESCAGLRSELSRSRRDIESLKRKCVLMDGELRRVRRRRVWICGTSDRFSAPLKNNRDQEQTPDQTLSIQQSVCSLENEIRAPEIKQEQEPSGTEQQIPTEHNTEIPNADFGALEIQNTLFAHTQTSTEPIKQDEEEEEECVELQVKAEEENHQHWTFEHPIDVQLENTPAEQPLQHEEDTHAQSDDHTQMEFNAGERDEASMCGVSASVRRLRTHWHSSVEVKRYSCTFCRKNFSRFSQLKEHLRSHTGEKPFSCAQCGRSFTKHCNLIRHAVVHSGEKPYQCAQCGKRFTQRSSLKSHQRMHTDAWENR</sequence>
<dbReference type="KEGG" id="dre:100150696"/>
<dbReference type="InterPro" id="IPR036236">
    <property type="entry name" value="Znf_C2H2_sf"/>
</dbReference>
<feature type="domain" description="C2H2-type" evidence="10">
    <location>
        <begin position="255"/>
        <end position="282"/>
    </location>
</feature>
<dbReference type="GO" id="GO:0001227">
    <property type="term" value="F:DNA-binding transcription repressor activity, RNA polymerase II-specific"/>
    <property type="evidence" value="ECO:0000318"/>
    <property type="project" value="GO_Central"/>
</dbReference>
<dbReference type="Proteomes" id="UP000000437">
    <property type="component" value="Chromosome 2"/>
</dbReference>
<keyword evidence="7" id="KW-0238">DNA-binding</keyword>
<evidence type="ECO:0000313" key="13">
    <source>
        <dbReference type="RefSeq" id="NP_001121882.2"/>
    </source>
</evidence>
<dbReference type="OMA" id="KRKCVLM"/>
<dbReference type="EMBL" id="CU984580">
    <property type="status" value="NOT_ANNOTATED_CDS"/>
    <property type="molecule type" value="Genomic_DNA"/>
</dbReference>
<name>A0A8M9QJC9_DANRE</name>
<dbReference type="PROSITE" id="PS00028">
    <property type="entry name" value="ZINC_FINGER_C2H2_1"/>
    <property type="match status" value="3"/>
</dbReference>
<dbReference type="SUPFAM" id="SSF57667">
    <property type="entry name" value="beta-beta-alpha zinc fingers"/>
    <property type="match status" value="2"/>
</dbReference>
<dbReference type="AGR" id="ZFIN:ZDB-GENE-070912-116"/>
<dbReference type="SMR" id="A0A8M9QJC9"/>
<evidence type="ECO:0000256" key="3">
    <source>
        <dbReference type="ARBA" id="ARBA00022723"/>
    </source>
</evidence>
<reference evidence="13" key="3">
    <citation type="journal article" date="2016" name="BMC Genomics">
        <title>Gene evolution and gene expression after whole genome duplication in fish: the PhyloFish database.</title>
        <authorList>
            <person name="Pasquier J."/>
            <person name="Cabau C."/>
            <person name="Nguyen T."/>
            <person name="Jouanno E."/>
            <person name="Severac D."/>
            <person name="Braasch I."/>
            <person name="Journot L."/>
            <person name="Pontarotti P."/>
            <person name="Klopp C."/>
            <person name="Postlethwait J.H."/>
            <person name="Guiguen Y."/>
            <person name="Bobe J."/>
        </authorList>
    </citation>
    <scope>NUCLEOTIDE SEQUENCE</scope>
    <source>
        <strain evidence="13">Tuebingen</strain>
    </source>
</reference>
<evidence type="ECO:0000256" key="1">
    <source>
        <dbReference type="ARBA" id="ARBA00004123"/>
    </source>
</evidence>
<dbReference type="GO" id="GO:0000978">
    <property type="term" value="F:RNA polymerase II cis-regulatory region sequence-specific DNA binding"/>
    <property type="evidence" value="ECO:0000318"/>
    <property type="project" value="GO_Central"/>
</dbReference>
<comment type="subcellular location">
    <subcellularLocation>
        <location evidence="1">Nucleus</location>
    </subcellularLocation>
</comment>
<dbReference type="FunFam" id="3.30.160.60:FF:001174">
    <property type="entry name" value="zinc finger protein 527 isoform X1"/>
    <property type="match status" value="1"/>
</dbReference>
<dbReference type="Bgee" id="ENSDARG00000105127">
    <property type="expression patterns" value="Expressed in gastrula and 24 other cell types or tissues"/>
</dbReference>
<dbReference type="OrthoDB" id="3437960at2759"/>
<dbReference type="Gene3D" id="3.30.160.60">
    <property type="entry name" value="Classic Zinc Finger"/>
    <property type="match status" value="3"/>
</dbReference>
<keyword evidence="6" id="KW-0862">Zinc</keyword>
<reference evidence="11 12" key="1">
    <citation type="journal article" date="2013" name="Nature">
        <title>The zebrafish reference genome sequence and its relationship to the human genome.</title>
        <authorList>
            <consortium name="Genome Reference Consortium Zebrafish"/>
            <person name="Howe K."/>
            <person name="Clark M.D."/>
            <person name="Torroja C.F."/>
            <person name="Torrance J."/>
            <person name="Berthelot C."/>
            <person name="Muffato M."/>
            <person name="Collins J.E."/>
            <person name="Humphray S."/>
            <person name="McLaren K."/>
            <person name="Matthews L."/>
            <person name="McLaren S."/>
            <person name="Sealy I."/>
            <person name="Caccamo M."/>
            <person name="Churcher C."/>
            <person name="Scott C."/>
            <person name="Barrett J.C."/>
            <person name="Koch R."/>
            <person name="Rauch G.J."/>
            <person name="White S."/>
            <person name="Chow W."/>
            <person name="Kilian B."/>
            <person name="Quintais L.T."/>
            <person name="Guerra-Assuncao J.A."/>
            <person name="Zhou Y."/>
            <person name="Gu Y."/>
            <person name="Yen J."/>
            <person name="Vogel J.H."/>
            <person name="Eyre T."/>
            <person name="Redmond S."/>
            <person name="Banerjee R."/>
            <person name="Chi J."/>
            <person name="Fu B."/>
            <person name="Langley E."/>
            <person name="Maguire S.F."/>
            <person name="Laird G.K."/>
            <person name="Lloyd D."/>
            <person name="Kenyon E."/>
            <person name="Donaldson S."/>
            <person name="Sehra H."/>
            <person name="Almeida-King J."/>
            <person name="Loveland J."/>
            <person name="Trevanion S."/>
            <person name="Jones M."/>
            <person name="Quail M."/>
            <person name="Willey D."/>
            <person name="Hunt A."/>
            <person name="Burton J."/>
            <person name="Sims S."/>
            <person name="McLay K."/>
            <person name="Plumb B."/>
            <person name="Davis J."/>
            <person name="Clee C."/>
            <person name="Oliver K."/>
            <person name="Clark R."/>
            <person name="Riddle C."/>
            <person name="Elliot D."/>
            <person name="Eliott D."/>
            <person name="Threadgold G."/>
            <person name="Harden G."/>
            <person name="Ware D."/>
            <person name="Begum S."/>
            <person name="Mortimore B."/>
            <person name="Mortimer B."/>
            <person name="Kerry G."/>
            <person name="Heath P."/>
            <person name="Phillimore B."/>
            <person name="Tracey A."/>
            <person name="Corby N."/>
            <person name="Dunn M."/>
            <person name="Johnson C."/>
            <person name="Wood J."/>
            <person name="Clark S."/>
            <person name="Pelan S."/>
            <person name="Griffiths G."/>
            <person name="Smith M."/>
            <person name="Glithero R."/>
            <person name="Howden P."/>
            <person name="Barker N."/>
            <person name="Lloyd C."/>
            <person name="Stevens C."/>
            <person name="Harley J."/>
            <person name="Holt K."/>
            <person name="Panagiotidis G."/>
            <person name="Lovell J."/>
            <person name="Beasley H."/>
            <person name="Henderson C."/>
            <person name="Gordon D."/>
            <person name="Auger K."/>
            <person name="Wright D."/>
            <person name="Collins J."/>
            <person name="Raisen C."/>
            <person name="Dyer L."/>
            <person name="Leung K."/>
            <person name="Robertson L."/>
            <person name="Ambridge K."/>
            <person name="Leongamornlert D."/>
            <person name="McGuire S."/>
            <person name="Gilderthorp R."/>
            <person name="Griffiths C."/>
            <person name="Manthravadi D."/>
            <person name="Nichol S."/>
            <person name="Barker G."/>
            <person name="Whitehead S."/>
            <person name="Kay M."/>
            <person name="Brown J."/>
            <person name="Murnane C."/>
            <person name="Gray E."/>
            <person name="Humphries M."/>
            <person name="Sycamore N."/>
            <person name="Barker D."/>
            <person name="Saunders D."/>
            <person name="Wallis J."/>
            <person name="Babbage A."/>
            <person name="Hammond S."/>
            <person name="Mashreghi-Mohammadi M."/>
            <person name="Barr L."/>
            <person name="Martin S."/>
            <person name="Wray P."/>
            <person name="Ellington A."/>
            <person name="Matthews N."/>
            <person name="Ellwood M."/>
            <person name="Woodmansey R."/>
            <person name="Clark G."/>
            <person name="Cooper J."/>
            <person name="Cooper J."/>
            <person name="Tromans A."/>
            <person name="Grafham D."/>
            <person name="Skuce C."/>
            <person name="Pandian R."/>
            <person name="Andrews R."/>
            <person name="Harrison E."/>
            <person name="Kimberley A."/>
            <person name="Garnett J."/>
            <person name="Fosker N."/>
            <person name="Hall R."/>
            <person name="Garner P."/>
            <person name="Kelly D."/>
            <person name="Bird C."/>
            <person name="Palmer S."/>
            <person name="Gehring I."/>
            <person name="Berger A."/>
            <person name="Dooley C.M."/>
            <person name="Ersan-Urun Z."/>
            <person name="Eser C."/>
            <person name="Geiger H."/>
            <person name="Geisler M."/>
            <person name="Karotki L."/>
            <person name="Kirn A."/>
            <person name="Konantz J."/>
            <person name="Konantz M."/>
            <person name="Oberlander M."/>
            <person name="Rudolph-Geiger S."/>
            <person name="Teucke M."/>
            <person name="Lanz C."/>
            <person name="Raddatz G."/>
            <person name="Osoegawa K."/>
            <person name="Zhu B."/>
            <person name="Rapp A."/>
            <person name="Widaa S."/>
            <person name="Langford C."/>
            <person name="Yang F."/>
            <person name="Schuster S.C."/>
            <person name="Carter N.P."/>
            <person name="Harrow J."/>
            <person name="Ning Z."/>
            <person name="Herrero J."/>
            <person name="Searle S.M."/>
            <person name="Enright A."/>
            <person name="Geisler R."/>
            <person name="Plasterk R.H."/>
            <person name="Lee C."/>
            <person name="Westerfield M."/>
            <person name="de Jong P.J."/>
            <person name="Zon L.I."/>
            <person name="Postlethwait J.H."/>
            <person name="Nusslein-Volhard C."/>
            <person name="Hubbard T.J."/>
            <person name="Roest Crollius H."/>
            <person name="Rogers J."/>
            <person name="Stemple D.L."/>
        </authorList>
    </citation>
    <scope>NUCLEOTIDE SEQUENCE [LARGE SCALE GENOMIC DNA]</scope>
    <source>
        <strain evidence="11">Tuebingen</strain>
    </source>
</reference>
<dbReference type="GeneID" id="100150696"/>